<dbReference type="InterPro" id="IPR050155">
    <property type="entry name" value="HAD-like_hydrolase_sf"/>
</dbReference>
<dbReference type="GO" id="GO:0006281">
    <property type="term" value="P:DNA repair"/>
    <property type="evidence" value="ECO:0007669"/>
    <property type="project" value="TreeGrafter"/>
</dbReference>
<dbReference type="PANTHER" id="PTHR43434">
    <property type="entry name" value="PHOSPHOGLYCOLATE PHOSPHATASE"/>
    <property type="match status" value="1"/>
</dbReference>
<dbReference type="Gene3D" id="1.10.150.240">
    <property type="entry name" value="Putative phosphatase, domain 2"/>
    <property type="match status" value="1"/>
</dbReference>
<dbReference type="SFLD" id="SFLDG01135">
    <property type="entry name" value="C1.5.6:_HAD__Beta-PGM__Phospha"/>
    <property type="match status" value="1"/>
</dbReference>
<dbReference type="SFLD" id="SFLDS00003">
    <property type="entry name" value="Haloacid_Dehalogenase"/>
    <property type="match status" value="1"/>
</dbReference>
<dbReference type="InterPro" id="IPR006439">
    <property type="entry name" value="HAD-SF_hydro_IA"/>
</dbReference>
<dbReference type="InterPro" id="IPR023198">
    <property type="entry name" value="PGP-like_dom2"/>
</dbReference>
<reference evidence="1 2" key="1">
    <citation type="journal article" date="2016" name="Microbiol. Immunol.">
        <title>Complete genome sequence of Streptococcus troglodytae TKU31 isolated from the oral cavity of a chimpanzee (Pan troglodytes).</title>
        <authorList>
            <person name="Okamoto M."/>
            <person name="Naito M."/>
            <person name="Miyanohara M."/>
            <person name="Imai S."/>
            <person name="Nomura Y."/>
            <person name="Saito W."/>
            <person name="Momoi Y."/>
            <person name="Takada K."/>
            <person name="Miyabe-Nishiwaki T."/>
            <person name="Tomonaga M."/>
            <person name="Hanada N."/>
        </authorList>
    </citation>
    <scope>NUCLEOTIDE SEQUENCE [LARGE SCALE GENOMIC DNA]</scope>
    <source>
        <strain evidence="2">TKU 31</strain>
    </source>
</reference>
<gene>
    <name evidence="1" type="ORF">SRT_14840</name>
</gene>
<dbReference type="AlphaFoldDB" id="A0A1L7LKI9"/>
<protein>
    <submittedName>
        <fullName evidence="1">Phosphatase</fullName>
    </submittedName>
</protein>
<dbReference type="NCBIfam" id="TIGR01549">
    <property type="entry name" value="HAD-SF-IA-v1"/>
    <property type="match status" value="1"/>
</dbReference>
<proteinExistence type="predicted"/>
<dbReference type="EMBL" id="AP014612">
    <property type="protein sequence ID" value="BAQ24745.1"/>
    <property type="molecule type" value="Genomic_DNA"/>
</dbReference>
<dbReference type="Proteomes" id="UP000217758">
    <property type="component" value="Chromosome"/>
</dbReference>
<dbReference type="Pfam" id="PF13419">
    <property type="entry name" value="HAD_2"/>
    <property type="match status" value="1"/>
</dbReference>
<sequence>MPQTAFIWDLDGTLIDSYEAIMEALAVTYETFGFDFQAESIRHYIIKESVGKLLDILAKQHGFSFKKLKTFFTQEQVKRDDKIKLMPFAKEALQWAKDRGIKQFMYTHKGASTGAVLAELGIASYFTEVLTSVSGFERKPHPQGIFYLLEKYHLDKDRTYYIGDRRLDVEVAENAGIKSINLAQPHSAVNQKIDNLQVLTQLKEF</sequence>
<organism evidence="1 2">
    <name type="scientific">Streptococcus troglodytae</name>
    <dbReference type="NCBI Taxonomy" id="1111760"/>
    <lineage>
        <taxon>Bacteria</taxon>
        <taxon>Bacillati</taxon>
        <taxon>Bacillota</taxon>
        <taxon>Bacilli</taxon>
        <taxon>Lactobacillales</taxon>
        <taxon>Streptococcaceae</taxon>
        <taxon>Streptococcus</taxon>
    </lineage>
</organism>
<dbReference type="GO" id="GO:0008967">
    <property type="term" value="F:phosphoglycolate phosphatase activity"/>
    <property type="evidence" value="ECO:0007669"/>
    <property type="project" value="TreeGrafter"/>
</dbReference>
<dbReference type="Gene3D" id="3.40.50.1000">
    <property type="entry name" value="HAD superfamily/HAD-like"/>
    <property type="match status" value="1"/>
</dbReference>
<dbReference type="GO" id="GO:0005829">
    <property type="term" value="C:cytosol"/>
    <property type="evidence" value="ECO:0007669"/>
    <property type="project" value="TreeGrafter"/>
</dbReference>
<dbReference type="InterPro" id="IPR041492">
    <property type="entry name" value="HAD_2"/>
</dbReference>
<evidence type="ECO:0000313" key="1">
    <source>
        <dbReference type="EMBL" id="BAQ24745.1"/>
    </source>
</evidence>
<dbReference type="KEGG" id="strg:SRT_14840"/>
<dbReference type="SUPFAM" id="SSF56784">
    <property type="entry name" value="HAD-like"/>
    <property type="match status" value="1"/>
</dbReference>
<dbReference type="SFLD" id="SFLDG01129">
    <property type="entry name" value="C1.5:_HAD__Beta-PGM__Phosphata"/>
    <property type="match status" value="1"/>
</dbReference>
<accession>A0A1L7LKI9</accession>
<name>A0A1L7LKI9_9STRE</name>
<dbReference type="RefSeq" id="WP_128833589.1">
    <property type="nucleotide sequence ID" value="NZ_AP014612.1"/>
</dbReference>
<dbReference type="InterPro" id="IPR036412">
    <property type="entry name" value="HAD-like_sf"/>
</dbReference>
<dbReference type="InterPro" id="IPR023214">
    <property type="entry name" value="HAD_sf"/>
</dbReference>
<keyword evidence="2" id="KW-1185">Reference proteome</keyword>
<evidence type="ECO:0000313" key="2">
    <source>
        <dbReference type="Proteomes" id="UP000217758"/>
    </source>
</evidence>
<dbReference type="PANTHER" id="PTHR43434:SF25">
    <property type="entry name" value="PHOSPHOGLYCOLATE PHOSPHATASE"/>
    <property type="match status" value="1"/>
</dbReference>